<feature type="compositionally biased region" description="Polar residues" evidence="2">
    <location>
        <begin position="27"/>
        <end position="41"/>
    </location>
</feature>
<evidence type="ECO:0000256" key="2">
    <source>
        <dbReference type="SAM" id="MobiDB-lite"/>
    </source>
</evidence>
<accession>A0A4Q1BCD9</accession>
<dbReference type="InterPro" id="IPR011893">
    <property type="entry name" value="Selenoprotein_Rdx-typ"/>
</dbReference>
<protein>
    <recommendedName>
        <fullName evidence="5">Selenoprotein W</fullName>
    </recommendedName>
</protein>
<dbReference type="PANTHER" id="PTHR36417">
    <property type="entry name" value="SELENOPROTEIN DOMAIN PROTEIN (AFU_ORTHOLOGUE AFUA_1G05220)"/>
    <property type="match status" value="1"/>
</dbReference>
<dbReference type="Proteomes" id="UP000289152">
    <property type="component" value="Unassembled WGS sequence"/>
</dbReference>
<evidence type="ECO:0008006" key="5">
    <source>
        <dbReference type="Google" id="ProtNLM"/>
    </source>
</evidence>
<dbReference type="OrthoDB" id="60822at2759"/>
<evidence type="ECO:0000313" key="3">
    <source>
        <dbReference type="EMBL" id="RXK35466.1"/>
    </source>
</evidence>
<feature type="region of interest" description="Disordered" evidence="2">
    <location>
        <begin position="1"/>
        <end position="42"/>
    </location>
</feature>
<keyword evidence="1" id="KW-0676">Redox-active center</keyword>
<evidence type="ECO:0000256" key="1">
    <source>
        <dbReference type="ARBA" id="ARBA00023284"/>
    </source>
</evidence>
<dbReference type="PANTHER" id="PTHR36417:SF2">
    <property type="entry name" value="SELENOPROTEIN DOMAIN PROTEIN (AFU_ORTHOLOGUE AFUA_1G05220)"/>
    <property type="match status" value="1"/>
</dbReference>
<dbReference type="InterPro" id="IPR036249">
    <property type="entry name" value="Thioredoxin-like_sf"/>
</dbReference>
<dbReference type="SUPFAM" id="SSF52833">
    <property type="entry name" value="Thioredoxin-like"/>
    <property type="match status" value="1"/>
</dbReference>
<evidence type="ECO:0000313" key="4">
    <source>
        <dbReference type="Proteomes" id="UP000289152"/>
    </source>
</evidence>
<dbReference type="InParanoid" id="A0A4Q1BCD9"/>
<dbReference type="NCBIfam" id="TIGR02174">
    <property type="entry name" value="CXXU_selWTH"/>
    <property type="match status" value="1"/>
</dbReference>
<dbReference type="VEuPathDB" id="FungiDB:TREMEDRAFT_35212"/>
<keyword evidence="4" id="KW-1185">Reference proteome</keyword>
<dbReference type="Pfam" id="PF10262">
    <property type="entry name" value="Rdx"/>
    <property type="match status" value="1"/>
</dbReference>
<feature type="compositionally biased region" description="Basic and acidic residues" evidence="2">
    <location>
        <begin position="1"/>
        <end position="15"/>
    </location>
</feature>
<sequence length="152" mass="17115">MTGHSDMEHTSDHPVGETCPDCLPKSGPSSPTRPLNPTQGDISPPVILYPRVTIEFCDRCRWAPRATWIQTELFLTFPTPTLKSITLIPLNTPETGGRFRLWLELDRGMELVWDRKTEGGFPELKVLKQRMRDIIQPGVSLGHSDVVHSSIK</sequence>
<dbReference type="EMBL" id="SDIL01000135">
    <property type="protein sequence ID" value="RXK35466.1"/>
    <property type="molecule type" value="Genomic_DNA"/>
</dbReference>
<name>A0A4Q1BCD9_TREME</name>
<organism evidence="3 4">
    <name type="scientific">Tremella mesenterica</name>
    <name type="common">Jelly fungus</name>
    <dbReference type="NCBI Taxonomy" id="5217"/>
    <lineage>
        <taxon>Eukaryota</taxon>
        <taxon>Fungi</taxon>
        <taxon>Dikarya</taxon>
        <taxon>Basidiomycota</taxon>
        <taxon>Agaricomycotina</taxon>
        <taxon>Tremellomycetes</taxon>
        <taxon>Tremellales</taxon>
        <taxon>Tremellaceae</taxon>
        <taxon>Tremella</taxon>
    </lineage>
</organism>
<gene>
    <name evidence="3" type="ORF">M231_07278</name>
</gene>
<dbReference type="AlphaFoldDB" id="A0A4Q1BCD9"/>
<dbReference type="Gene3D" id="3.40.30.10">
    <property type="entry name" value="Glutaredoxin"/>
    <property type="match status" value="1"/>
</dbReference>
<reference evidence="3 4" key="1">
    <citation type="submission" date="2016-06" db="EMBL/GenBank/DDBJ databases">
        <title>Evolution of pathogenesis and genome organization in the Tremellales.</title>
        <authorList>
            <person name="Cuomo C."/>
            <person name="Litvintseva A."/>
            <person name="Heitman J."/>
            <person name="Chen Y."/>
            <person name="Sun S."/>
            <person name="Springer D."/>
            <person name="Dromer F."/>
            <person name="Young S."/>
            <person name="Zeng Q."/>
            <person name="Chapman S."/>
            <person name="Gujja S."/>
            <person name="Saif S."/>
            <person name="Birren B."/>
        </authorList>
    </citation>
    <scope>NUCLEOTIDE SEQUENCE [LARGE SCALE GENOMIC DNA]</scope>
    <source>
        <strain evidence="3 4">ATCC 28783</strain>
    </source>
</reference>
<proteinExistence type="predicted"/>
<comment type="caution">
    <text evidence="3">The sequence shown here is derived from an EMBL/GenBank/DDBJ whole genome shotgun (WGS) entry which is preliminary data.</text>
</comment>